<dbReference type="InterPro" id="IPR035940">
    <property type="entry name" value="CAP_sf"/>
</dbReference>
<dbReference type="PANTHER" id="PTHR31157">
    <property type="entry name" value="SCP DOMAIN-CONTAINING PROTEIN"/>
    <property type="match status" value="1"/>
</dbReference>
<reference evidence="2 3" key="1">
    <citation type="submission" date="2019-09" db="EMBL/GenBank/DDBJ databases">
        <title>Salinarimonas rosea gen. nov., sp. nov., a new member of the a-2 subgroup of the Proteobacteria.</title>
        <authorList>
            <person name="Liu J."/>
        </authorList>
    </citation>
    <scope>NUCLEOTIDE SEQUENCE [LARGE SCALE GENOMIC DNA]</scope>
    <source>
        <strain evidence="2 3">BN140002</strain>
    </source>
</reference>
<dbReference type="InterPro" id="IPR014044">
    <property type="entry name" value="CAP_dom"/>
</dbReference>
<proteinExistence type="predicted"/>
<dbReference type="Gene3D" id="3.40.33.10">
    <property type="entry name" value="CAP"/>
    <property type="match status" value="1"/>
</dbReference>
<dbReference type="Pfam" id="PF00188">
    <property type="entry name" value="CAP"/>
    <property type="match status" value="1"/>
</dbReference>
<evidence type="ECO:0000259" key="1">
    <source>
        <dbReference type="Pfam" id="PF00188"/>
    </source>
</evidence>
<dbReference type="OrthoDB" id="9811255at2"/>
<sequence>MRLPALLFLGLALSLGGCGLLGSPTARYPVVTSADEAASAAAMISAYRRSRGLPAVRVDPALTKVAEHQARAMASTGVFDHEVGGSFYTRIRQYNVNHRAAAENLSMGARTVSEAMADWKASAGHNANLLLPEATRIGLVRADAAVARGQRYWALVLAD</sequence>
<organism evidence="2 3">
    <name type="scientific">Salinarimonas soli</name>
    <dbReference type="NCBI Taxonomy" id="1638099"/>
    <lineage>
        <taxon>Bacteria</taxon>
        <taxon>Pseudomonadati</taxon>
        <taxon>Pseudomonadota</taxon>
        <taxon>Alphaproteobacteria</taxon>
        <taxon>Hyphomicrobiales</taxon>
        <taxon>Salinarimonadaceae</taxon>
        <taxon>Salinarimonas</taxon>
    </lineage>
</organism>
<accession>A0A5B2VFI7</accession>
<gene>
    <name evidence="2" type="ORF">F0L46_08645</name>
</gene>
<dbReference type="PROSITE" id="PS51257">
    <property type="entry name" value="PROKAR_LIPOPROTEIN"/>
    <property type="match status" value="1"/>
</dbReference>
<dbReference type="EMBL" id="VUOA01000018">
    <property type="protein sequence ID" value="KAA2237734.1"/>
    <property type="molecule type" value="Genomic_DNA"/>
</dbReference>
<dbReference type="PANTHER" id="PTHR31157:SF1">
    <property type="entry name" value="SCP DOMAIN-CONTAINING PROTEIN"/>
    <property type="match status" value="1"/>
</dbReference>
<name>A0A5B2VFI7_9HYPH</name>
<comment type="caution">
    <text evidence="2">The sequence shown here is derived from an EMBL/GenBank/DDBJ whole genome shotgun (WGS) entry which is preliminary data.</text>
</comment>
<reference evidence="2 3" key="2">
    <citation type="submission" date="2019-09" db="EMBL/GenBank/DDBJ databases">
        <authorList>
            <person name="Jin C."/>
        </authorList>
    </citation>
    <scope>NUCLEOTIDE SEQUENCE [LARGE SCALE GENOMIC DNA]</scope>
    <source>
        <strain evidence="2 3">BN140002</strain>
    </source>
</reference>
<dbReference type="CDD" id="cd05379">
    <property type="entry name" value="CAP_bacterial"/>
    <property type="match status" value="1"/>
</dbReference>
<dbReference type="AlphaFoldDB" id="A0A5B2VFI7"/>
<dbReference type="SUPFAM" id="SSF55797">
    <property type="entry name" value="PR-1-like"/>
    <property type="match status" value="1"/>
</dbReference>
<dbReference type="Proteomes" id="UP000323142">
    <property type="component" value="Unassembled WGS sequence"/>
</dbReference>
<evidence type="ECO:0000313" key="2">
    <source>
        <dbReference type="EMBL" id="KAA2237734.1"/>
    </source>
</evidence>
<keyword evidence="3" id="KW-1185">Reference proteome</keyword>
<dbReference type="RefSeq" id="WP_149816699.1">
    <property type="nucleotide sequence ID" value="NZ_VUOA01000018.1"/>
</dbReference>
<feature type="domain" description="SCP" evidence="1">
    <location>
        <begin position="43"/>
        <end position="144"/>
    </location>
</feature>
<protein>
    <submittedName>
        <fullName evidence="2">CAP domain-containing protein</fullName>
    </submittedName>
</protein>
<evidence type="ECO:0000313" key="3">
    <source>
        <dbReference type="Proteomes" id="UP000323142"/>
    </source>
</evidence>